<accession>A0A7Y0Q9J5</accession>
<dbReference type="PROSITE" id="PS51186">
    <property type="entry name" value="GNAT"/>
    <property type="match status" value="1"/>
</dbReference>
<keyword evidence="3" id="KW-1185">Reference proteome</keyword>
<reference evidence="2 3" key="1">
    <citation type="submission" date="2020-04" db="EMBL/GenBank/DDBJ databases">
        <title>Thalassotalea sp. M1531, isolated from the surface of marine red alga.</title>
        <authorList>
            <person name="Pang L."/>
            <person name="Lu D.-C."/>
        </authorList>
    </citation>
    <scope>NUCLEOTIDE SEQUENCE [LARGE SCALE GENOMIC DNA]</scope>
    <source>
        <strain evidence="2 3">M1531</strain>
    </source>
</reference>
<dbReference type="InterPro" id="IPR016181">
    <property type="entry name" value="Acyl_CoA_acyltransferase"/>
</dbReference>
<protein>
    <submittedName>
        <fullName evidence="2">GNAT family N-acetyltransferase</fullName>
    </submittedName>
</protein>
<dbReference type="SUPFAM" id="SSF55729">
    <property type="entry name" value="Acyl-CoA N-acyltransferases (Nat)"/>
    <property type="match status" value="1"/>
</dbReference>
<name>A0A7Y0Q9J5_9GAMM</name>
<dbReference type="AlphaFoldDB" id="A0A7Y0Q9J5"/>
<dbReference type="Proteomes" id="UP000568664">
    <property type="component" value="Unassembled WGS sequence"/>
</dbReference>
<sequence length="162" mass="18621">MIKTKRLTIRPFRLDDWRFIVELLNQPEFIANIGDKKVSNKVEAHEYLETGPLLCQKEHGYSLMAVQLHNGELVGMCGLLKRDYLDSPDLGYAISDNHYRQGYAFEACQAVLEYYGNHRPILAITSLANQASQSLLEKLGFIRQGIVKYNDTEENMLFDFNC</sequence>
<keyword evidence="2" id="KW-0808">Transferase</keyword>
<proteinExistence type="predicted"/>
<evidence type="ECO:0000259" key="1">
    <source>
        <dbReference type="PROSITE" id="PS51186"/>
    </source>
</evidence>
<evidence type="ECO:0000313" key="3">
    <source>
        <dbReference type="Proteomes" id="UP000568664"/>
    </source>
</evidence>
<dbReference type="RefSeq" id="WP_169076594.1">
    <property type="nucleotide sequence ID" value="NZ_JABBXH010000007.1"/>
</dbReference>
<dbReference type="PANTHER" id="PTHR43792">
    <property type="entry name" value="GNAT FAMILY, PUTATIVE (AFU_ORTHOLOGUE AFUA_3G00765)-RELATED-RELATED"/>
    <property type="match status" value="1"/>
</dbReference>
<feature type="domain" description="N-acetyltransferase" evidence="1">
    <location>
        <begin position="7"/>
        <end position="159"/>
    </location>
</feature>
<dbReference type="Gene3D" id="3.40.630.30">
    <property type="match status" value="1"/>
</dbReference>
<dbReference type="InterPro" id="IPR000182">
    <property type="entry name" value="GNAT_dom"/>
</dbReference>
<dbReference type="InterPro" id="IPR051531">
    <property type="entry name" value="N-acetyltransferase"/>
</dbReference>
<gene>
    <name evidence="2" type="ORF">HII17_17110</name>
</gene>
<evidence type="ECO:0000313" key="2">
    <source>
        <dbReference type="EMBL" id="NMP33275.1"/>
    </source>
</evidence>
<comment type="caution">
    <text evidence="2">The sequence shown here is derived from an EMBL/GenBank/DDBJ whole genome shotgun (WGS) entry which is preliminary data.</text>
</comment>
<dbReference type="GO" id="GO:0016747">
    <property type="term" value="F:acyltransferase activity, transferring groups other than amino-acyl groups"/>
    <property type="evidence" value="ECO:0007669"/>
    <property type="project" value="InterPro"/>
</dbReference>
<dbReference type="EMBL" id="JABBXH010000007">
    <property type="protein sequence ID" value="NMP33275.1"/>
    <property type="molecule type" value="Genomic_DNA"/>
</dbReference>
<organism evidence="2 3">
    <name type="scientific">Thalassotalea algicola</name>
    <dbReference type="NCBI Taxonomy" id="2716224"/>
    <lineage>
        <taxon>Bacteria</taxon>
        <taxon>Pseudomonadati</taxon>
        <taxon>Pseudomonadota</taxon>
        <taxon>Gammaproteobacteria</taxon>
        <taxon>Alteromonadales</taxon>
        <taxon>Colwelliaceae</taxon>
        <taxon>Thalassotalea</taxon>
    </lineage>
</organism>
<dbReference type="PANTHER" id="PTHR43792:SF1">
    <property type="entry name" value="N-ACETYLTRANSFERASE DOMAIN-CONTAINING PROTEIN"/>
    <property type="match status" value="1"/>
</dbReference>
<dbReference type="Pfam" id="PF13302">
    <property type="entry name" value="Acetyltransf_3"/>
    <property type="match status" value="1"/>
</dbReference>